<keyword evidence="6" id="KW-0408">Iron</keyword>
<dbReference type="EMBL" id="JACVVK020000116">
    <property type="protein sequence ID" value="KAK7491365.1"/>
    <property type="molecule type" value="Genomic_DNA"/>
</dbReference>
<dbReference type="SFLD" id="SFLDS00029">
    <property type="entry name" value="Radical_SAM"/>
    <property type="match status" value="1"/>
</dbReference>
<dbReference type="HAMAP" id="MF_01864">
    <property type="entry name" value="tRNA_metthiotr_MiaB"/>
    <property type="match status" value="1"/>
</dbReference>
<dbReference type="Pfam" id="PF04055">
    <property type="entry name" value="Radical_SAM"/>
    <property type="match status" value="1"/>
</dbReference>
<reference evidence="12 13" key="1">
    <citation type="journal article" date="2023" name="Sci. Data">
        <title>Genome assembly of the Korean intertidal mud-creeper Batillaria attramentaria.</title>
        <authorList>
            <person name="Patra A.K."/>
            <person name="Ho P.T."/>
            <person name="Jun S."/>
            <person name="Lee S.J."/>
            <person name="Kim Y."/>
            <person name="Won Y.J."/>
        </authorList>
    </citation>
    <scope>NUCLEOTIDE SEQUENCE [LARGE SCALE GENOMIC DNA]</scope>
    <source>
        <strain evidence="12">Wonlab-2016</strain>
    </source>
</reference>
<dbReference type="NCBIfam" id="TIGR01574">
    <property type="entry name" value="miaB-methiolase"/>
    <property type="match status" value="1"/>
</dbReference>
<comment type="caution">
    <text evidence="12">The sequence shown here is derived from an EMBL/GenBank/DDBJ whole genome shotgun (WGS) entry which is preliminary data.</text>
</comment>
<dbReference type="InterPro" id="IPR007197">
    <property type="entry name" value="rSAM"/>
</dbReference>
<evidence type="ECO:0000313" key="12">
    <source>
        <dbReference type="EMBL" id="KAK7491365.1"/>
    </source>
</evidence>
<dbReference type="InterPro" id="IPR023404">
    <property type="entry name" value="rSAM_horseshoe"/>
</dbReference>
<evidence type="ECO:0000313" key="13">
    <source>
        <dbReference type="Proteomes" id="UP001519460"/>
    </source>
</evidence>
<dbReference type="InterPro" id="IPR006463">
    <property type="entry name" value="MiaB_methiolase"/>
</dbReference>
<name>A0ABD0KX47_9CAEN</name>
<gene>
    <name evidence="12" type="ORF">BaRGS_00017466</name>
</gene>
<evidence type="ECO:0000256" key="8">
    <source>
        <dbReference type="SAM" id="MobiDB-lite"/>
    </source>
</evidence>
<dbReference type="Pfam" id="PF00919">
    <property type="entry name" value="UPF0004"/>
    <property type="match status" value="1"/>
</dbReference>
<evidence type="ECO:0000256" key="6">
    <source>
        <dbReference type="ARBA" id="ARBA00023004"/>
    </source>
</evidence>
<evidence type="ECO:0008006" key="14">
    <source>
        <dbReference type="Google" id="ProtNLM"/>
    </source>
</evidence>
<feature type="region of interest" description="Disordered" evidence="8">
    <location>
        <begin position="106"/>
        <end position="126"/>
    </location>
</feature>
<dbReference type="FunFam" id="3.80.30.20:FF:000003">
    <property type="entry name" value="CDK5 regulatory subunit-associated protein 1"/>
    <property type="match status" value="1"/>
</dbReference>
<dbReference type="InterPro" id="IPR013848">
    <property type="entry name" value="Methylthiotransferase_N"/>
</dbReference>
<dbReference type="PROSITE" id="PS01278">
    <property type="entry name" value="MTTASE_RADICAL"/>
    <property type="match status" value="1"/>
</dbReference>
<dbReference type="Proteomes" id="UP001519460">
    <property type="component" value="Unassembled WGS sequence"/>
</dbReference>
<feature type="domain" description="Radical SAM core" evidence="11">
    <location>
        <begin position="289"/>
        <end position="547"/>
    </location>
</feature>
<dbReference type="NCBIfam" id="TIGR00089">
    <property type="entry name" value="MiaB/RimO family radical SAM methylthiotransferase"/>
    <property type="match status" value="1"/>
</dbReference>
<keyword evidence="7" id="KW-0411">Iron-sulfur</keyword>
<dbReference type="InterPro" id="IPR006638">
    <property type="entry name" value="Elp3/MiaA/NifB-like_rSAM"/>
</dbReference>
<dbReference type="SUPFAM" id="SSF102114">
    <property type="entry name" value="Radical SAM enzymes"/>
    <property type="match status" value="1"/>
</dbReference>
<dbReference type="PROSITE" id="PS50926">
    <property type="entry name" value="TRAM"/>
    <property type="match status" value="1"/>
</dbReference>
<dbReference type="Gene3D" id="3.40.50.12160">
    <property type="entry name" value="Methylthiotransferase, N-terminal domain"/>
    <property type="match status" value="1"/>
</dbReference>
<evidence type="ECO:0000259" key="9">
    <source>
        <dbReference type="PROSITE" id="PS50926"/>
    </source>
</evidence>
<dbReference type="SMART" id="SM00729">
    <property type="entry name" value="Elp3"/>
    <property type="match status" value="1"/>
</dbReference>
<dbReference type="Pfam" id="PF01938">
    <property type="entry name" value="TRAM"/>
    <property type="match status" value="1"/>
</dbReference>
<sequence>MAAKGHIVQVYRLAEGSLHKHCTRHQSAPFRTALCISKSSCELTQYTQCRRASSSTLLYRSRRHSSSVVGLCRPCVRWCISATSGQRLESSSASAGRPLRRLPEGGPGLSHFIKENNDSPNSANATSGSVTYINPKMLHGAQRKVYFQTYGCQMNVNDTEIAWSILEKNGYHRTSAITEADVILLMTCAIREGAEDKVWNRLEYFKSLKKKRKAQKGSPVTIGILGCMAERLKQKIVEKEKLVDVVCGPDAYRDLPHLLSASLATGESAVNVQLSLEETYADIVPVRYDSSSPSAFVSIMRGCDNMCTYCIVPFTRGRERSRPISSILSEVKALSDEGIKEVTLLGQNVNSYRDLSEGRIFGGVDLESLTEMSRGFQTVYKPRTGGRRFADLLDKVSLINPEMRIRFTSPHPKDFPDEVLTLIRERPNICRQLHLPAQSGSDRMLDAMGRGYTRAAYMDLVHHIREVIPDVALSSDFIAGFCGETETDHQETVSLIHDVQYNFAFCFPYSMRQKTRAFHRLTDDVPADVKQRRHMELVAAFRSEVEKIHASQVGSRQLVLVERDSKKSHKDLAGRNEANTRVIFPKADLPLDRHTTEQRPVQPGDYVEVQILSGNSQILRGVPLYHTTLQDSWKHSSLHGLHQSVLSV</sequence>
<feature type="domain" description="TRAM" evidence="9">
    <location>
        <begin position="550"/>
        <end position="625"/>
    </location>
</feature>
<dbReference type="FunFam" id="3.40.50.12160:FF:000003">
    <property type="entry name" value="CDK5 regulatory subunit-associated protein 1"/>
    <property type="match status" value="1"/>
</dbReference>
<proteinExistence type="inferred from homology"/>
<dbReference type="InterPro" id="IPR002792">
    <property type="entry name" value="TRAM_dom"/>
</dbReference>
<dbReference type="SFLD" id="SFLDF00273">
    <property type="entry name" value="(dimethylallyl)adenosine_tRNA"/>
    <property type="match status" value="1"/>
</dbReference>
<dbReference type="PROSITE" id="PS51918">
    <property type="entry name" value="RADICAL_SAM"/>
    <property type="match status" value="1"/>
</dbReference>
<organism evidence="12 13">
    <name type="scientific">Batillaria attramentaria</name>
    <dbReference type="NCBI Taxonomy" id="370345"/>
    <lineage>
        <taxon>Eukaryota</taxon>
        <taxon>Metazoa</taxon>
        <taxon>Spiralia</taxon>
        <taxon>Lophotrochozoa</taxon>
        <taxon>Mollusca</taxon>
        <taxon>Gastropoda</taxon>
        <taxon>Caenogastropoda</taxon>
        <taxon>Sorbeoconcha</taxon>
        <taxon>Cerithioidea</taxon>
        <taxon>Batillariidae</taxon>
        <taxon>Batillaria</taxon>
    </lineage>
</organism>
<dbReference type="InterPro" id="IPR058240">
    <property type="entry name" value="rSAM_sf"/>
</dbReference>
<dbReference type="PANTHER" id="PTHR43020">
    <property type="entry name" value="CDK5 REGULATORY SUBUNIT-ASSOCIATED PROTEIN 1"/>
    <property type="match status" value="1"/>
</dbReference>
<accession>A0ABD0KX47</accession>
<evidence type="ECO:0000256" key="1">
    <source>
        <dbReference type="ARBA" id="ARBA00001966"/>
    </source>
</evidence>
<comment type="similarity">
    <text evidence="2">Belongs to the methylthiotransferase family. MiaB subfamily.</text>
</comment>
<dbReference type="PROSITE" id="PS51449">
    <property type="entry name" value="MTTASE_N"/>
    <property type="match status" value="1"/>
</dbReference>
<dbReference type="GO" id="GO:0080090">
    <property type="term" value="P:regulation of primary metabolic process"/>
    <property type="evidence" value="ECO:0007669"/>
    <property type="project" value="UniProtKB-ARBA"/>
</dbReference>
<evidence type="ECO:0000256" key="5">
    <source>
        <dbReference type="ARBA" id="ARBA00022723"/>
    </source>
</evidence>
<dbReference type="AlphaFoldDB" id="A0ABD0KX47"/>
<dbReference type="InterPro" id="IPR020612">
    <property type="entry name" value="Methylthiotransferase_CS"/>
</dbReference>
<dbReference type="Gene3D" id="3.80.30.20">
    <property type="entry name" value="tm_1862 like domain"/>
    <property type="match status" value="1"/>
</dbReference>
<dbReference type="GO" id="GO:0051539">
    <property type="term" value="F:4 iron, 4 sulfur cluster binding"/>
    <property type="evidence" value="ECO:0007669"/>
    <property type="project" value="UniProtKB-KW"/>
</dbReference>
<keyword evidence="5" id="KW-0479">Metal-binding</keyword>
<dbReference type="SFLD" id="SFLDF00413">
    <property type="entry name" value="CDK5RAP1"/>
    <property type="match status" value="1"/>
</dbReference>
<dbReference type="GO" id="GO:0060255">
    <property type="term" value="P:regulation of macromolecule metabolic process"/>
    <property type="evidence" value="ECO:0007669"/>
    <property type="project" value="UniProtKB-ARBA"/>
</dbReference>
<evidence type="ECO:0000256" key="2">
    <source>
        <dbReference type="ARBA" id="ARBA00009815"/>
    </source>
</evidence>
<dbReference type="GO" id="GO:0046872">
    <property type="term" value="F:metal ion binding"/>
    <property type="evidence" value="ECO:0007669"/>
    <property type="project" value="UniProtKB-KW"/>
</dbReference>
<dbReference type="SFLD" id="SFLDG01082">
    <property type="entry name" value="B12-binding_domain_containing"/>
    <property type="match status" value="1"/>
</dbReference>
<evidence type="ECO:0000256" key="7">
    <source>
        <dbReference type="ARBA" id="ARBA00023014"/>
    </source>
</evidence>
<dbReference type="InterPro" id="IPR005839">
    <property type="entry name" value="Methylthiotransferase"/>
</dbReference>
<keyword evidence="13" id="KW-1185">Reference proteome</keyword>
<evidence type="ECO:0000259" key="11">
    <source>
        <dbReference type="PROSITE" id="PS51918"/>
    </source>
</evidence>
<dbReference type="SFLD" id="SFLDG01061">
    <property type="entry name" value="methylthiotransferase"/>
    <property type="match status" value="1"/>
</dbReference>
<keyword evidence="3" id="KW-0004">4Fe-4S</keyword>
<protein>
    <recommendedName>
        <fullName evidence="14">CDK5 regulatory subunit-associated protein 1</fullName>
    </recommendedName>
</protein>
<evidence type="ECO:0000256" key="4">
    <source>
        <dbReference type="ARBA" id="ARBA00022691"/>
    </source>
</evidence>
<evidence type="ECO:0000259" key="10">
    <source>
        <dbReference type="PROSITE" id="PS51449"/>
    </source>
</evidence>
<dbReference type="InterPro" id="IPR038135">
    <property type="entry name" value="Methylthiotransferase_N_sf"/>
</dbReference>
<evidence type="ECO:0000256" key="3">
    <source>
        <dbReference type="ARBA" id="ARBA00022485"/>
    </source>
</evidence>
<dbReference type="PANTHER" id="PTHR43020:SF2">
    <property type="entry name" value="MITOCHONDRIAL TRNA METHYLTHIOTRANSFERASE CDK5RAP1"/>
    <property type="match status" value="1"/>
</dbReference>
<feature type="domain" description="MTTase N-terminal" evidence="10">
    <location>
        <begin position="143"/>
        <end position="264"/>
    </location>
</feature>
<keyword evidence="4" id="KW-0949">S-adenosyl-L-methionine</keyword>
<comment type="cofactor">
    <cofactor evidence="1">
        <name>[4Fe-4S] cluster</name>
        <dbReference type="ChEBI" id="CHEBI:49883"/>
    </cofactor>
</comment>